<evidence type="ECO:0000256" key="8">
    <source>
        <dbReference type="ARBA" id="ARBA00022842"/>
    </source>
</evidence>
<dbReference type="InterPro" id="IPR003374">
    <property type="entry name" value="ApbE-like_sf"/>
</dbReference>
<dbReference type="SUPFAM" id="SSF143631">
    <property type="entry name" value="ApbE-like"/>
    <property type="match status" value="1"/>
</dbReference>
<evidence type="ECO:0000313" key="12">
    <source>
        <dbReference type="Proteomes" id="UP001501509"/>
    </source>
</evidence>
<evidence type="ECO:0000256" key="1">
    <source>
        <dbReference type="ARBA" id="ARBA00001946"/>
    </source>
</evidence>
<dbReference type="Proteomes" id="UP001501509">
    <property type="component" value="Unassembled WGS sequence"/>
</dbReference>
<keyword evidence="6" id="KW-0479">Metal-binding</keyword>
<dbReference type="Pfam" id="PF02424">
    <property type="entry name" value="ApbE"/>
    <property type="match status" value="2"/>
</dbReference>
<dbReference type="InterPro" id="IPR024932">
    <property type="entry name" value="ApbE"/>
</dbReference>
<gene>
    <name evidence="11" type="ORF">GCM10010411_59870</name>
</gene>
<evidence type="ECO:0000256" key="4">
    <source>
        <dbReference type="ARBA" id="ARBA00022630"/>
    </source>
</evidence>
<dbReference type="Gene3D" id="3.10.520.10">
    <property type="entry name" value="ApbE-like domains"/>
    <property type="match status" value="2"/>
</dbReference>
<name>A0ABP6CET6_9ACTN</name>
<dbReference type="PANTHER" id="PTHR30040:SF2">
    <property type="entry name" value="FAD:PROTEIN FMN TRANSFERASE"/>
    <property type="match status" value="1"/>
</dbReference>
<evidence type="ECO:0000313" key="11">
    <source>
        <dbReference type="EMBL" id="GAA2616744.1"/>
    </source>
</evidence>
<evidence type="ECO:0000256" key="9">
    <source>
        <dbReference type="ARBA" id="ARBA00031306"/>
    </source>
</evidence>
<dbReference type="GO" id="GO:0016740">
    <property type="term" value="F:transferase activity"/>
    <property type="evidence" value="ECO:0007669"/>
    <property type="project" value="UniProtKB-KW"/>
</dbReference>
<dbReference type="PANTHER" id="PTHR30040">
    <property type="entry name" value="THIAMINE BIOSYNTHESIS LIPOPROTEIN APBE"/>
    <property type="match status" value="1"/>
</dbReference>
<proteinExistence type="predicted"/>
<protein>
    <recommendedName>
        <fullName evidence="3">FAD:protein FMN transferase</fullName>
        <ecNumber evidence="2">2.7.1.180</ecNumber>
    </recommendedName>
    <alternativeName>
        <fullName evidence="9">Flavin transferase</fullName>
    </alternativeName>
</protein>
<accession>A0ABP6CET6</accession>
<comment type="cofactor">
    <cofactor evidence="1">
        <name>Mg(2+)</name>
        <dbReference type="ChEBI" id="CHEBI:18420"/>
    </cofactor>
</comment>
<sequence>MRHVEEVMGTAVSIDIADALPRHTLTRLIDETCAWLHEVDRRFSTYKADSEVNRLDRGELTIGQCSADMRAVLDACASLRRETDGYFDDRAAGRLDPSGYVKGWSVEVASARLTQAGSHNHCINAGGDIRSRGNPEPGRPWRFGIRHPWEPDKVAWVLSGTDLAVATSGTYERGLHVFDPHSGEPVQALRSVTVTGPDLSLADAYATSAMAMGAKGLLWLARLAEAGYESAAITRDGHAYHSDHLPIATAARPPTKKFVLTS</sequence>
<dbReference type="EMBL" id="BAAATD010000008">
    <property type="protein sequence ID" value="GAA2616744.1"/>
    <property type="molecule type" value="Genomic_DNA"/>
</dbReference>
<keyword evidence="8" id="KW-0460">Magnesium</keyword>
<evidence type="ECO:0000256" key="2">
    <source>
        <dbReference type="ARBA" id="ARBA00011955"/>
    </source>
</evidence>
<keyword evidence="7" id="KW-0274">FAD</keyword>
<evidence type="ECO:0000256" key="10">
    <source>
        <dbReference type="ARBA" id="ARBA00048540"/>
    </source>
</evidence>
<keyword evidence="5 11" id="KW-0808">Transferase</keyword>
<comment type="caution">
    <text evidence="11">The sequence shown here is derived from an EMBL/GenBank/DDBJ whole genome shotgun (WGS) entry which is preliminary data.</text>
</comment>
<keyword evidence="4" id="KW-0285">Flavoprotein</keyword>
<organism evidence="11 12">
    <name type="scientific">Actinomadura fulvescens</name>
    <dbReference type="NCBI Taxonomy" id="46160"/>
    <lineage>
        <taxon>Bacteria</taxon>
        <taxon>Bacillati</taxon>
        <taxon>Actinomycetota</taxon>
        <taxon>Actinomycetes</taxon>
        <taxon>Streptosporangiales</taxon>
        <taxon>Thermomonosporaceae</taxon>
        <taxon>Actinomadura</taxon>
    </lineage>
</organism>
<evidence type="ECO:0000256" key="3">
    <source>
        <dbReference type="ARBA" id="ARBA00016337"/>
    </source>
</evidence>
<comment type="catalytic activity">
    <reaction evidence="10">
        <text>L-threonyl-[protein] + FAD = FMN-L-threonyl-[protein] + AMP + H(+)</text>
        <dbReference type="Rhea" id="RHEA:36847"/>
        <dbReference type="Rhea" id="RHEA-COMP:11060"/>
        <dbReference type="Rhea" id="RHEA-COMP:11061"/>
        <dbReference type="ChEBI" id="CHEBI:15378"/>
        <dbReference type="ChEBI" id="CHEBI:30013"/>
        <dbReference type="ChEBI" id="CHEBI:57692"/>
        <dbReference type="ChEBI" id="CHEBI:74257"/>
        <dbReference type="ChEBI" id="CHEBI:456215"/>
        <dbReference type="EC" id="2.7.1.180"/>
    </reaction>
</comment>
<keyword evidence="12" id="KW-1185">Reference proteome</keyword>
<evidence type="ECO:0000256" key="6">
    <source>
        <dbReference type="ARBA" id="ARBA00022723"/>
    </source>
</evidence>
<evidence type="ECO:0000256" key="5">
    <source>
        <dbReference type="ARBA" id="ARBA00022679"/>
    </source>
</evidence>
<reference evidence="12" key="1">
    <citation type="journal article" date="2019" name="Int. J. Syst. Evol. Microbiol.">
        <title>The Global Catalogue of Microorganisms (GCM) 10K type strain sequencing project: providing services to taxonomists for standard genome sequencing and annotation.</title>
        <authorList>
            <consortium name="The Broad Institute Genomics Platform"/>
            <consortium name="The Broad Institute Genome Sequencing Center for Infectious Disease"/>
            <person name="Wu L."/>
            <person name="Ma J."/>
        </authorList>
    </citation>
    <scope>NUCLEOTIDE SEQUENCE [LARGE SCALE GENOMIC DNA]</scope>
    <source>
        <strain evidence="12">JCM 6833</strain>
    </source>
</reference>
<evidence type="ECO:0000256" key="7">
    <source>
        <dbReference type="ARBA" id="ARBA00022827"/>
    </source>
</evidence>
<dbReference type="EC" id="2.7.1.180" evidence="2"/>